<dbReference type="InterPro" id="IPR052372">
    <property type="entry name" value="YpjD/HemX"/>
</dbReference>
<evidence type="ECO:0000259" key="2">
    <source>
        <dbReference type="Pfam" id="PF01578"/>
    </source>
</evidence>
<gene>
    <name evidence="3" type="ORF">CKO21_11435</name>
</gene>
<dbReference type="PANTHER" id="PTHR38034:SF1">
    <property type="entry name" value="INNER MEMBRANE PROTEIN YPJD"/>
    <property type="match status" value="1"/>
</dbReference>
<dbReference type="AlphaFoldDB" id="A0A934QIV3"/>
<dbReference type="Pfam" id="PF01578">
    <property type="entry name" value="Cytochrom_C_asm"/>
    <property type="match status" value="1"/>
</dbReference>
<feature type="transmembrane region" description="Helical" evidence="1">
    <location>
        <begin position="177"/>
        <end position="196"/>
    </location>
</feature>
<evidence type="ECO:0000256" key="1">
    <source>
        <dbReference type="SAM" id="Phobius"/>
    </source>
</evidence>
<dbReference type="EMBL" id="NRRE01000026">
    <property type="protein sequence ID" value="MBK1697853.1"/>
    <property type="molecule type" value="Genomic_DNA"/>
</dbReference>
<reference evidence="3" key="2">
    <citation type="journal article" date="2020" name="Microorganisms">
        <title>Osmotic Adaptation and Compatible Solute Biosynthesis of Phototrophic Bacteria as Revealed from Genome Analyses.</title>
        <authorList>
            <person name="Imhoff J.F."/>
            <person name="Rahn T."/>
            <person name="Kunzel S."/>
            <person name="Keller A."/>
            <person name="Neulinger S.C."/>
        </authorList>
    </citation>
    <scope>NUCLEOTIDE SEQUENCE</scope>
    <source>
        <strain evidence="3">DSM 9154</strain>
    </source>
</reference>
<dbReference type="GO" id="GO:0005886">
    <property type="term" value="C:plasma membrane"/>
    <property type="evidence" value="ECO:0007669"/>
    <property type="project" value="TreeGrafter"/>
</dbReference>
<feature type="transmembrane region" description="Helical" evidence="1">
    <location>
        <begin position="31"/>
        <end position="50"/>
    </location>
</feature>
<proteinExistence type="predicted"/>
<keyword evidence="4" id="KW-1185">Reference proteome</keyword>
<feature type="transmembrane region" description="Helical" evidence="1">
    <location>
        <begin position="88"/>
        <end position="109"/>
    </location>
</feature>
<feature type="transmembrane region" description="Helical" evidence="1">
    <location>
        <begin position="240"/>
        <end position="257"/>
    </location>
</feature>
<name>A0A934QIV3_9PROT</name>
<feature type="transmembrane region" description="Helical" evidence="1">
    <location>
        <begin position="121"/>
        <end position="149"/>
    </location>
</feature>
<dbReference type="PANTHER" id="PTHR38034">
    <property type="entry name" value="INNER MEMBRANE PROTEIN YPJD"/>
    <property type="match status" value="1"/>
</dbReference>
<accession>A0A934QIV3</accession>
<dbReference type="GO" id="GO:0020037">
    <property type="term" value="F:heme binding"/>
    <property type="evidence" value="ECO:0007669"/>
    <property type="project" value="InterPro"/>
</dbReference>
<evidence type="ECO:0000313" key="4">
    <source>
        <dbReference type="Proteomes" id="UP000778970"/>
    </source>
</evidence>
<dbReference type="InterPro" id="IPR002541">
    <property type="entry name" value="Cyt_c_assembly"/>
</dbReference>
<feature type="transmembrane region" description="Helical" evidence="1">
    <location>
        <begin position="62"/>
        <end position="81"/>
    </location>
</feature>
<protein>
    <recommendedName>
        <fullName evidence="2">Cytochrome c assembly protein domain-containing protein</fullName>
    </recommendedName>
</protein>
<dbReference type="RefSeq" id="WP_027288952.1">
    <property type="nucleotide sequence ID" value="NZ_NRRE01000026.1"/>
</dbReference>
<feature type="transmembrane region" description="Helical" evidence="1">
    <location>
        <begin position="208"/>
        <end position="228"/>
    </location>
</feature>
<feature type="domain" description="Cytochrome c assembly protein" evidence="2">
    <location>
        <begin position="74"/>
        <end position="262"/>
    </location>
</feature>
<sequence length="266" mass="28097">MTTVTLSLAATIAMLPAAVRPLRRNDARPDLLFWCLLAVAVLGPVADVAVELSTGWHTGLSATLWVTVAASAVLFTGLALIVREAWRLAPLMLGYLVILGVIATAWTLAPASARVSIPVGAWLFAHIVLSVGAYAFATAAAVAGVSVFLQERALKAKRPNRLTAILPSVADSERLQIGLLTAACIVLGVDILSGMAVELVTSGQLMRFSHKTLLTMLAFLVIAGLLILHNRTGVRGRRAARLALLAYLLLTLGYPGVKFVTDVLMA</sequence>
<keyword evidence="1" id="KW-1133">Transmembrane helix</keyword>
<dbReference type="GO" id="GO:0017004">
    <property type="term" value="P:cytochrome complex assembly"/>
    <property type="evidence" value="ECO:0007669"/>
    <property type="project" value="InterPro"/>
</dbReference>
<evidence type="ECO:0000313" key="3">
    <source>
        <dbReference type="EMBL" id="MBK1697853.1"/>
    </source>
</evidence>
<dbReference type="Proteomes" id="UP000778970">
    <property type="component" value="Unassembled WGS sequence"/>
</dbReference>
<organism evidence="3 4">
    <name type="scientific">Rhodovibrio salinarum</name>
    <dbReference type="NCBI Taxonomy" id="1087"/>
    <lineage>
        <taxon>Bacteria</taxon>
        <taxon>Pseudomonadati</taxon>
        <taxon>Pseudomonadota</taxon>
        <taxon>Alphaproteobacteria</taxon>
        <taxon>Rhodospirillales</taxon>
        <taxon>Rhodovibrionaceae</taxon>
        <taxon>Rhodovibrio</taxon>
    </lineage>
</organism>
<reference evidence="3" key="1">
    <citation type="submission" date="2017-08" db="EMBL/GenBank/DDBJ databases">
        <authorList>
            <person name="Imhoff J.F."/>
            <person name="Rahn T."/>
            <person name="Kuenzel S."/>
            <person name="Neulinger S.C."/>
        </authorList>
    </citation>
    <scope>NUCLEOTIDE SEQUENCE</scope>
    <source>
        <strain evidence="3">DSM 9154</strain>
    </source>
</reference>
<keyword evidence="1" id="KW-0812">Transmembrane</keyword>
<comment type="caution">
    <text evidence="3">The sequence shown here is derived from an EMBL/GenBank/DDBJ whole genome shotgun (WGS) entry which is preliminary data.</text>
</comment>
<keyword evidence="1" id="KW-0472">Membrane</keyword>